<dbReference type="RefSeq" id="WP_140031444.1">
    <property type="nucleotide sequence ID" value="NZ_CP137845.1"/>
</dbReference>
<accession>A0ABZ0PBW1</accession>
<organism evidence="1 2">
    <name type="scientific">Metamycoplasma equirhinis</name>
    <dbReference type="NCBI Taxonomy" id="92402"/>
    <lineage>
        <taxon>Bacteria</taxon>
        <taxon>Bacillati</taxon>
        <taxon>Mycoplasmatota</taxon>
        <taxon>Mycoplasmoidales</taxon>
        <taxon>Metamycoplasmataceae</taxon>
        <taxon>Metamycoplasma</taxon>
    </lineage>
</organism>
<evidence type="ECO:0000313" key="2">
    <source>
        <dbReference type="Proteomes" id="UP001303601"/>
    </source>
</evidence>
<name>A0ABZ0PBW1_9BACT</name>
<dbReference type="Gene3D" id="3.20.20.140">
    <property type="entry name" value="Metal-dependent hydrolases"/>
    <property type="match status" value="1"/>
</dbReference>
<keyword evidence="2" id="KW-1185">Reference proteome</keyword>
<reference evidence="1" key="1">
    <citation type="submission" date="2023-11" db="EMBL/GenBank/DDBJ databases">
        <title>Completed genome sequence of Mycoplasma equirhinis type strain M432/72.</title>
        <authorList>
            <person name="Spergser J."/>
        </authorList>
    </citation>
    <scope>NUCLEOTIDE SEQUENCE [LARGE SCALE GENOMIC DNA]</scope>
    <source>
        <strain evidence="1">M432/72</strain>
    </source>
</reference>
<dbReference type="InterPro" id="IPR016195">
    <property type="entry name" value="Pol/histidinol_Pase-like"/>
</dbReference>
<evidence type="ECO:0000313" key="1">
    <source>
        <dbReference type="EMBL" id="WPB54059.1"/>
    </source>
</evidence>
<gene>
    <name evidence="1" type="ORF">R9B83_00575</name>
</gene>
<protein>
    <recommendedName>
        <fullName evidence="3">PHP domain-containing protein</fullName>
    </recommendedName>
</protein>
<dbReference type="Proteomes" id="UP001303601">
    <property type="component" value="Chromosome"/>
</dbReference>
<proteinExistence type="predicted"/>
<evidence type="ECO:0008006" key="3">
    <source>
        <dbReference type="Google" id="ProtNLM"/>
    </source>
</evidence>
<dbReference type="EMBL" id="CP137845">
    <property type="protein sequence ID" value="WPB54059.1"/>
    <property type="molecule type" value="Genomic_DNA"/>
</dbReference>
<dbReference type="SUPFAM" id="SSF89550">
    <property type="entry name" value="PHP domain-like"/>
    <property type="match status" value="1"/>
</dbReference>
<dbReference type="GeneID" id="94493360"/>
<sequence length="228" mass="26456">MAFKIDLHIHSIDSNSTGSNVSKESDKDKILILKKNYVKVACFSDHQKFFYTNYLARLEIIKKNKIPIVLLPGLEVNLKRFDNKIGQAVFVFSPDFDGRKLEQFTMEHFLYSKKLYSYGEAVQLFKRNNFDFMVFPHAGKGADNLDIEDIKDYQVDALDATNISSSNIKKIQKVRKLPVVYFSDTHSWKKYPENTRFCTHVDIDFETMNFNSLKSAINENKLIKGEIC</sequence>